<dbReference type="AlphaFoldDB" id="B5IAJ0"/>
<dbReference type="InterPro" id="IPR003593">
    <property type="entry name" value="AAA+_ATPase"/>
</dbReference>
<dbReference type="GO" id="GO:0005886">
    <property type="term" value="C:plasma membrane"/>
    <property type="evidence" value="ECO:0007669"/>
    <property type="project" value="UniProtKB-SubCell"/>
</dbReference>
<evidence type="ECO:0000256" key="3">
    <source>
        <dbReference type="ARBA" id="ARBA00022475"/>
    </source>
</evidence>
<dbReference type="GO" id="GO:0005524">
    <property type="term" value="F:ATP binding"/>
    <property type="evidence" value="ECO:0007669"/>
    <property type="project" value="UniProtKB-KW"/>
</dbReference>
<keyword evidence="6" id="KW-0067">ATP-binding</keyword>
<keyword evidence="8" id="KW-0472">Membrane</keyword>
<dbReference type="GO" id="GO:0016887">
    <property type="term" value="F:ATP hydrolysis activity"/>
    <property type="evidence" value="ECO:0007669"/>
    <property type="project" value="InterPro"/>
</dbReference>
<dbReference type="EMBL" id="CP001941">
    <property type="protein sequence ID" value="ADD08653.1"/>
    <property type="molecule type" value="Genomic_DNA"/>
</dbReference>
<dbReference type="InterPro" id="IPR027417">
    <property type="entry name" value="P-loop_NTPase"/>
</dbReference>
<dbReference type="STRING" id="439481.Aboo_0844"/>
<evidence type="ECO:0000256" key="8">
    <source>
        <dbReference type="ARBA" id="ARBA00023136"/>
    </source>
</evidence>
<accession>B5IAJ0</accession>
<reference evidence="10" key="1">
    <citation type="submission" date="2010-02" db="EMBL/GenBank/DDBJ databases">
        <title>Complete sequence of Aciduliprofundum boonei T469.</title>
        <authorList>
            <consortium name="US DOE Joint Genome Institute"/>
            <person name="Lucas S."/>
            <person name="Copeland A."/>
            <person name="Lapidus A."/>
            <person name="Cheng J.-F."/>
            <person name="Bruce D."/>
            <person name="Goodwin L."/>
            <person name="Pitluck S."/>
            <person name="Saunders E."/>
            <person name="Detter J.C."/>
            <person name="Han C."/>
            <person name="Tapia R."/>
            <person name="Land M."/>
            <person name="Hauser L."/>
            <person name="Kyrpides N."/>
            <person name="Mikhailova N."/>
            <person name="Flores G."/>
            <person name="Reysenbach A.-L."/>
            <person name="Woyke T."/>
        </authorList>
    </citation>
    <scope>NUCLEOTIDE SEQUENCE</scope>
    <source>
        <strain evidence="10">T469</strain>
    </source>
</reference>
<evidence type="ECO:0000259" key="9">
    <source>
        <dbReference type="PROSITE" id="PS50893"/>
    </source>
</evidence>
<feature type="domain" description="ABC transporter" evidence="9">
    <location>
        <begin position="8"/>
        <end position="271"/>
    </location>
</feature>
<evidence type="ECO:0000256" key="1">
    <source>
        <dbReference type="ARBA" id="ARBA00004202"/>
    </source>
</evidence>
<evidence type="ECO:0000256" key="4">
    <source>
        <dbReference type="ARBA" id="ARBA00022519"/>
    </source>
</evidence>
<evidence type="ECO:0000256" key="5">
    <source>
        <dbReference type="ARBA" id="ARBA00022741"/>
    </source>
</evidence>
<organism evidence="10 11">
    <name type="scientific">Aciduliprofundum boonei (strain DSM 19572 / T469)</name>
    <dbReference type="NCBI Taxonomy" id="439481"/>
    <lineage>
        <taxon>Archaea</taxon>
        <taxon>Methanobacteriati</taxon>
        <taxon>Thermoplasmatota</taxon>
        <taxon>DHVE2 group</taxon>
        <taxon>Candidatus Aciduliprofundum</taxon>
    </lineage>
</organism>
<dbReference type="FunFam" id="3.40.50.300:FF:000016">
    <property type="entry name" value="Oligopeptide ABC transporter ATP-binding component"/>
    <property type="match status" value="1"/>
</dbReference>
<comment type="subcellular location">
    <subcellularLocation>
        <location evidence="1">Cell membrane</location>
        <topology evidence="1">Peripheral membrane protein</topology>
    </subcellularLocation>
</comment>
<dbReference type="HOGENOM" id="CLU_000604_1_23_2"/>
<dbReference type="PANTHER" id="PTHR43297">
    <property type="entry name" value="OLIGOPEPTIDE TRANSPORT ATP-BINDING PROTEIN APPD"/>
    <property type="match status" value="1"/>
</dbReference>
<evidence type="ECO:0000313" key="10">
    <source>
        <dbReference type="EMBL" id="ADD08653.1"/>
    </source>
</evidence>
<dbReference type="SUPFAM" id="SSF52540">
    <property type="entry name" value="P-loop containing nucleoside triphosphate hydrolases"/>
    <property type="match status" value="1"/>
</dbReference>
<dbReference type="NCBIfam" id="TIGR01727">
    <property type="entry name" value="oligo_HPY"/>
    <property type="match status" value="1"/>
</dbReference>
<dbReference type="GeneID" id="8827794"/>
<dbReference type="CDD" id="cd03257">
    <property type="entry name" value="ABC_NikE_OppD_transporters"/>
    <property type="match status" value="1"/>
</dbReference>
<sequence length="350" mass="39326">MAKTLLDVRNLSVHYKIQGGWVYAVDDVSFKLEKGETMGLVGESGCGKTTTGYGITQLLASNAYYKEGSKVIFDGKDFVQMSTVPSKEYKEYRKIVEYHPEMRKYRWKRISMIFQGAMNAFNPVFKVGDQIIEAIKAHEDVTDEEARKRVERLYKLVGIPVDRIDNYPHEYSGGMKQRAMIAMALALNPDLIIADEPTTALDVVTQDRILGEMARLQKREKVAMILITHDVSVVAEMAHKMAVMYAGHLVETGTTRQVFKETAHPYMEALLAAFPNIKKEKKERLKAIPGSPPDLSNPPKGCRFAPRCPYAKDICLEEEPPVIEVAPGHYSKCHFAEELYGELGGGESNE</sequence>
<keyword evidence="2" id="KW-0813">Transport</keyword>
<dbReference type="KEGG" id="abi:Aboo_0844"/>
<keyword evidence="5" id="KW-0547">Nucleotide-binding</keyword>
<dbReference type="PROSITE" id="PS50893">
    <property type="entry name" value="ABC_TRANSPORTER_2"/>
    <property type="match status" value="1"/>
</dbReference>
<dbReference type="Gene3D" id="3.40.50.300">
    <property type="entry name" value="P-loop containing nucleotide triphosphate hydrolases"/>
    <property type="match status" value="1"/>
</dbReference>
<proteinExistence type="predicted"/>
<name>B5IAJ0_ACIB4</name>
<dbReference type="SMART" id="SM00382">
    <property type="entry name" value="AAA"/>
    <property type="match status" value="1"/>
</dbReference>
<keyword evidence="7" id="KW-1278">Translocase</keyword>
<dbReference type="InterPro" id="IPR050388">
    <property type="entry name" value="ABC_Ni/Peptide_Import"/>
</dbReference>
<dbReference type="InterPro" id="IPR017871">
    <property type="entry name" value="ABC_transporter-like_CS"/>
</dbReference>
<dbReference type="RefSeq" id="WP_008082231.1">
    <property type="nucleotide sequence ID" value="NC_013926.1"/>
</dbReference>
<keyword evidence="11" id="KW-1185">Reference proteome</keyword>
<protein>
    <submittedName>
        <fullName evidence="10">Oligopeptide/dipeptide ABC transporter, ATPase subunit</fullName>
    </submittedName>
</protein>
<dbReference type="InterPro" id="IPR013563">
    <property type="entry name" value="Oligopep_ABC_C"/>
</dbReference>
<dbReference type="PANTHER" id="PTHR43297:SF14">
    <property type="entry name" value="ATPASE AAA-TYPE CORE DOMAIN-CONTAINING PROTEIN"/>
    <property type="match status" value="1"/>
</dbReference>
<dbReference type="PROSITE" id="PS00211">
    <property type="entry name" value="ABC_TRANSPORTER_1"/>
    <property type="match status" value="1"/>
</dbReference>
<dbReference type="Pfam" id="PF00005">
    <property type="entry name" value="ABC_tran"/>
    <property type="match status" value="1"/>
</dbReference>
<keyword evidence="3" id="KW-1003">Cell membrane</keyword>
<dbReference type="Pfam" id="PF08352">
    <property type="entry name" value="oligo_HPY"/>
    <property type="match status" value="1"/>
</dbReference>
<evidence type="ECO:0000256" key="7">
    <source>
        <dbReference type="ARBA" id="ARBA00022967"/>
    </source>
</evidence>
<dbReference type="eggNOG" id="arCOG00181">
    <property type="taxonomic scope" value="Archaea"/>
</dbReference>
<evidence type="ECO:0000256" key="6">
    <source>
        <dbReference type="ARBA" id="ARBA00022840"/>
    </source>
</evidence>
<dbReference type="GO" id="GO:0015833">
    <property type="term" value="P:peptide transport"/>
    <property type="evidence" value="ECO:0007669"/>
    <property type="project" value="InterPro"/>
</dbReference>
<evidence type="ECO:0000256" key="2">
    <source>
        <dbReference type="ARBA" id="ARBA00022448"/>
    </source>
</evidence>
<dbReference type="OrthoDB" id="18209at2157"/>
<dbReference type="Proteomes" id="UP000001400">
    <property type="component" value="Chromosome"/>
</dbReference>
<keyword evidence="4" id="KW-0997">Cell inner membrane</keyword>
<dbReference type="InterPro" id="IPR003439">
    <property type="entry name" value="ABC_transporter-like_ATP-bd"/>
</dbReference>
<evidence type="ECO:0000313" key="11">
    <source>
        <dbReference type="Proteomes" id="UP000001400"/>
    </source>
</evidence>
<gene>
    <name evidence="10" type="ordered locus">Aboo_0844</name>
</gene>